<evidence type="ECO:0000256" key="1">
    <source>
        <dbReference type="SAM" id="Phobius"/>
    </source>
</evidence>
<dbReference type="CTD" id="20201589"/>
<gene>
    <name evidence="3" type="primary">20201589</name>
    <name evidence="2" type="ORF">HELRODRAFT_166698</name>
</gene>
<dbReference type="KEGG" id="hro:HELRODRAFT_166698"/>
<protein>
    <submittedName>
        <fullName evidence="2 3">Uncharacterized protein</fullName>
    </submittedName>
</protein>
<reference evidence="3" key="3">
    <citation type="submission" date="2015-06" db="UniProtKB">
        <authorList>
            <consortium name="EnsemblMetazoa"/>
        </authorList>
    </citation>
    <scope>IDENTIFICATION</scope>
</reference>
<dbReference type="GeneID" id="20201589"/>
<keyword evidence="1" id="KW-0472">Membrane</keyword>
<dbReference type="AlphaFoldDB" id="T1EYD9"/>
<accession>T1EYD9</accession>
<evidence type="ECO:0000313" key="3">
    <source>
        <dbReference type="EnsemblMetazoa" id="HelroP166698"/>
    </source>
</evidence>
<dbReference type="RefSeq" id="XP_009010171.1">
    <property type="nucleotide sequence ID" value="XM_009011923.1"/>
</dbReference>
<keyword evidence="1" id="KW-1133">Transmembrane helix</keyword>
<dbReference type="HOGENOM" id="CLU_1827378_0_0_1"/>
<dbReference type="InParanoid" id="T1EYD9"/>
<dbReference type="Proteomes" id="UP000015101">
    <property type="component" value="Unassembled WGS sequence"/>
</dbReference>
<organism evidence="3 4">
    <name type="scientific">Helobdella robusta</name>
    <name type="common">Californian leech</name>
    <dbReference type="NCBI Taxonomy" id="6412"/>
    <lineage>
        <taxon>Eukaryota</taxon>
        <taxon>Metazoa</taxon>
        <taxon>Spiralia</taxon>
        <taxon>Lophotrochozoa</taxon>
        <taxon>Annelida</taxon>
        <taxon>Clitellata</taxon>
        <taxon>Hirudinea</taxon>
        <taxon>Rhynchobdellida</taxon>
        <taxon>Glossiphoniidae</taxon>
        <taxon>Helobdella</taxon>
    </lineage>
</organism>
<proteinExistence type="predicted"/>
<keyword evidence="1" id="KW-0812">Transmembrane</keyword>
<dbReference type="EMBL" id="KB095812">
    <property type="protein sequence ID" value="ESO11683.1"/>
    <property type="molecule type" value="Genomic_DNA"/>
</dbReference>
<reference evidence="2 4" key="2">
    <citation type="journal article" date="2013" name="Nature">
        <title>Insights into bilaterian evolution from three spiralian genomes.</title>
        <authorList>
            <person name="Simakov O."/>
            <person name="Marletaz F."/>
            <person name="Cho S.J."/>
            <person name="Edsinger-Gonzales E."/>
            <person name="Havlak P."/>
            <person name="Hellsten U."/>
            <person name="Kuo D.H."/>
            <person name="Larsson T."/>
            <person name="Lv J."/>
            <person name="Arendt D."/>
            <person name="Savage R."/>
            <person name="Osoegawa K."/>
            <person name="de Jong P."/>
            <person name="Grimwood J."/>
            <person name="Chapman J.A."/>
            <person name="Shapiro H."/>
            <person name="Aerts A."/>
            <person name="Otillar R.P."/>
            <person name="Terry A.Y."/>
            <person name="Boore J.L."/>
            <person name="Grigoriev I.V."/>
            <person name="Lindberg D.R."/>
            <person name="Seaver E.C."/>
            <person name="Weisblat D.A."/>
            <person name="Putnam N.H."/>
            <person name="Rokhsar D.S."/>
        </authorList>
    </citation>
    <scope>NUCLEOTIDE SEQUENCE</scope>
</reference>
<evidence type="ECO:0000313" key="4">
    <source>
        <dbReference type="Proteomes" id="UP000015101"/>
    </source>
</evidence>
<evidence type="ECO:0000313" key="2">
    <source>
        <dbReference type="EMBL" id="ESO11683.1"/>
    </source>
</evidence>
<keyword evidence="4" id="KW-1185">Reference proteome</keyword>
<feature type="transmembrane region" description="Helical" evidence="1">
    <location>
        <begin position="6"/>
        <end position="24"/>
    </location>
</feature>
<dbReference type="EnsemblMetazoa" id="HelroT166698">
    <property type="protein sequence ID" value="HelroP166698"/>
    <property type="gene ID" value="HelroG166698"/>
</dbReference>
<name>T1EYD9_HELRO</name>
<reference evidence="4" key="1">
    <citation type="submission" date="2012-12" db="EMBL/GenBank/DDBJ databases">
        <authorList>
            <person name="Hellsten U."/>
            <person name="Grimwood J."/>
            <person name="Chapman J.A."/>
            <person name="Shapiro H."/>
            <person name="Aerts A."/>
            <person name="Otillar R.P."/>
            <person name="Terry A.Y."/>
            <person name="Boore J.L."/>
            <person name="Simakov O."/>
            <person name="Marletaz F."/>
            <person name="Cho S.-J."/>
            <person name="Edsinger-Gonzales E."/>
            <person name="Havlak P."/>
            <person name="Kuo D.-H."/>
            <person name="Larsson T."/>
            <person name="Lv J."/>
            <person name="Arendt D."/>
            <person name="Savage R."/>
            <person name="Osoegawa K."/>
            <person name="de Jong P."/>
            <person name="Lindberg D.R."/>
            <person name="Seaver E.C."/>
            <person name="Weisblat D.A."/>
            <person name="Putnam N.H."/>
            <person name="Grigoriev I.V."/>
            <person name="Rokhsar D.S."/>
        </authorList>
    </citation>
    <scope>NUCLEOTIDE SEQUENCE</scope>
</reference>
<sequence length="141" mass="15540">MSLFIGLLLTPVSFVIFLIGSLYYSEVLEKKLSSFLTGFPAFRNVSVGFDVNKINLMRGGVLGHCKKSESIFSLGFDIVDLNNETISLVSENVLRSVDKQIKSLNLTSLPIFQNDTFELIKDVANIMLTFPVLNVSVGISS</sequence>
<dbReference type="EMBL" id="AMQM01002525">
    <property type="status" value="NOT_ANNOTATED_CDS"/>
    <property type="molecule type" value="Genomic_DNA"/>
</dbReference>